<reference evidence="4" key="1">
    <citation type="journal article" date="2019" name="Int. J. Syst. Evol. Microbiol.">
        <title>The Global Catalogue of Microorganisms (GCM) 10K type strain sequencing project: providing services to taxonomists for standard genome sequencing and annotation.</title>
        <authorList>
            <consortium name="The Broad Institute Genomics Platform"/>
            <consortium name="The Broad Institute Genome Sequencing Center for Infectious Disease"/>
            <person name="Wu L."/>
            <person name="Ma J."/>
        </authorList>
    </citation>
    <scope>NUCLEOTIDE SEQUENCE [LARGE SCALE GENOMIC DNA]</scope>
    <source>
        <strain evidence="4">JCM 3296</strain>
    </source>
</reference>
<evidence type="ECO:0000313" key="3">
    <source>
        <dbReference type="EMBL" id="GGU69729.1"/>
    </source>
</evidence>
<protein>
    <recommendedName>
        <fullName evidence="5">Vitamin K epoxide reductase family protein</fullName>
    </recommendedName>
</protein>
<evidence type="ECO:0000256" key="2">
    <source>
        <dbReference type="SAM" id="Phobius"/>
    </source>
</evidence>
<name>A0ABQ2V6K2_9PSEU</name>
<dbReference type="EMBL" id="BMRE01000046">
    <property type="protein sequence ID" value="GGU69729.1"/>
    <property type="molecule type" value="Genomic_DNA"/>
</dbReference>
<evidence type="ECO:0008006" key="5">
    <source>
        <dbReference type="Google" id="ProtNLM"/>
    </source>
</evidence>
<sequence length="155" mass="16192">MGSGDGRRRQRGQQDDNGNSPGQIAFGMLAFGVATGGIWAQEIGTALDQVYCTPQSCLTLPQVLIGWAVAVTPLLVSLWSRAAAIYLGVFLLGMTATLLIATGGTWVLPQACLLVGLLFVPISLGVARLAGPGRRAVVVAGQHWLLLAGLILWLA</sequence>
<feature type="region of interest" description="Disordered" evidence="1">
    <location>
        <begin position="1"/>
        <end position="20"/>
    </location>
</feature>
<dbReference type="Proteomes" id="UP000649573">
    <property type="component" value="Unassembled WGS sequence"/>
</dbReference>
<feature type="transmembrane region" description="Helical" evidence="2">
    <location>
        <begin position="21"/>
        <end position="40"/>
    </location>
</feature>
<evidence type="ECO:0000313" key="4">
    <source>
        <dbReference type="Proteomes" id="UP000649573"/>
    </source>
</evidence>
<evidence type="ECO:0000256" key="1">
    <source>
        <dbReference type="SAM" id="MobiDB-lite"/>
    </source>
</evidence>
<feature type="transmembrane region" description="Helical" evidence="2">
    <location>
        <begin position="136"/>
        <end position="154"/>
    </location>
</feature>
<keyword evidence="2" id="KW-0472">Membrane</keyword>
<comment type="caution">
    <text evidence="3">The sequence shown here is derived from an EMBL/GenBank/DDBJ whole genome shotgun (WGS) entry which is preliminary data.</text>
</comment>
<feature type="transmembrane region" description="Helical" evidence="2">
    <location>
        <begin position="107"/>
        <end position="129"/>
    </location>
</feature>
<keyword evidence="2" id="KW-1133">Transmembrane helix</keyword>
<dbReference type="RefSeq" id="WP_189258220.1">
    <property type="nucleotide sequence ID" value="NZ_BMRE01000046.1"/>
</dbReference>
<gene>
    <name evidence="3" type="ORF">GCM10010178_71910</name>
</gene>
<proteinExistence type="predicted"/>
<organism evidence="3 4">
    <name type="scientific">Lentzea flava</name>
    <dbReference type="NCBI Taxonomy" id="103732"/>
    <lineage>
        <taxon>Bacteria</taxon>
        <taxon>Bacillati</taxon>
        <taxon>Actinomycetota</taxon>
        <taxon>Actinomycetes</taxon>
        <taxon>Pseudonocardiales</taxon>
        <taxon>Pseudonocardiaceae</taxon>
        <taxon>Lentzea</taxon>
    </lineage>
</organism>
<keyword evidence="2" id="KW-0812">Transmembrane</keyword>
<keyword evidence="4" id="KW-1185">Reference proteome</keyword>
<feature type="transmembrane region" description="Helical" evidence="2">
    <location>
        <begin position="60"/>
        <end position="76"/>
    </location>
</feature>
<accession>A0ABQ2V6K2</accession>
<feature type="transmembrane region" description="Helical" evidence="2">
    <location>
        <begin position="83"/>
        <end position="101"/>
    </location>
</feature>